<feature type="transmembrane region" description="Helical" evidence="3">
    <location>
        <begin position="116"/>
        <end position="136"/>
    </location>
</feature>
<gene>
    <name evidence="5" type="ORF">SAMN05216289_11968</name>
</gene>
<organism evidence="5 6">
    <name type="scientific">Dokdonella immobilis</name>
    <dbReference type="NCBI Taxonomy" id="578942"/>
    <lineage>
        <taxon>Bacteria</taxon>
        <taxon>Pseudomonadati</taxon>
        <taxon>Pseudomonadota</taxon>
        <taxon>Gammaproteobacteria</taxon>
        <taxon>Lysobacterales</taxon>
        <taxon>Rhodanobacteraceae</taxon>
        <taxon>Dokdonella</taxon>
    </lineage>
</organism>
<dbReference type="SMART" id="SM00387">
    <property type="entry name" value="HATPase_c"/>
    <property type="match status" value="1"/>
</dbReference>
<feature type="transmembrane region" description="Helical" evidence="3">
    <location>
        <begin position="36"/>
        <end position="58"/>
    </location>
</feature>
<name>A0A1I4YRZ6_9GAMM</name>
<accession>A0A1I4YRZ6</accession>
<dbReference type="GO" id="GO:0000155">
    <property type="term" value="F:phosphorelay sensor kinase activity"/>
    <property type="evidence" value="ECO:0007669"/>
    <property type="project" value="InterPro"/>
</dbReference>
<dbReference type="PANTHER" id="PTHR34220">
    <property type="entry name" value="SENSOR HISTIDINE KINASE YPDA"/>
    <property type="match status" value="1"/>
</dbReference>
<dbReference type="InterPro" id="IPR004358">
    <property type="entry name" value="Sig_transdc_His_kin-like_C"/>
</dbReference>
<dbReference type="GO" id="GO:0016020">
    <property type="term" value="C:membrane"/>
    <property type="evidence" value="ECO:0007669"/>
    <property type="project" value="InterPro"/>
</dbReference>
<dbReference type="PRINTS" id="PR00344">
    <property type="entry name" value="BCTRLSENSOR"/>
</dbReference>
<dbReference type="InterPro" id="IPR050640">
    <property type="entry name" value="Bact_2-comp_sensor_kinase"/>
</dbReference>
<dbReference type="EMBL" id="FOVF01000019">
    <property type="protein sequence ID" value="SFN40805.1"/>
    <property type="molecule type" value="Genomic_DNA"/>
</dbReference>
<keyword evidence="5" id="KW-0808">Transferase</keyword>
<evidence type="ECO:0000256" key="1">
    <source>
        <dbReference type="ARBA" id="ARBA00000085"/>
    </source>
</evidence>
<feature type="transmembrane region" description="Helical" evidence="3">
    <location>
        <begin position="70"/>
        <end position="96"/>
    </location>
</feature>
<dbReference type="InterPro" id="IPR036890">
    <property type="entry name" value="HATPase_C_sf"/>
</dbReference>
<evidence type="ECO:0000313" key="6">
    <source>
        <dbReference type="Proteomes" id="UP000198575"/>
    </source>
</evidence>
<sequence length="350" mass="37946">MALVLVAWMLAGLLLAIQAWVSGALREEPVALSRATVIWLTWAGLWALLTPIVIALAARFPFERRRTLRAAVIHLAFGAALAALNLAAFSALAPYIGAISAGQTWLETFVRLVRSAFLLNVPVYGLIVGAAQALRLTRSARERELRALQLEAQLADARLLALRAQLQPHFLFNSLNTIAVLMREDVDAAERVLVLLSNLLRRALEISASQEVELGEELAFLEAYLGIEKARFPDRLTYSLDVDPKLLDVKVPSLILQPFVENAVRHGLATLGRAGRIEISATRFGDMLRLSVLDNGIGMDRMAGEGVGLSNTRSRLALLHGNRHSLVLANAPGGGLQASITIPIGSPEAR</sequence>
<keyword evidence="3" id="KW-0472">Membrane</keyword>
<protein>
    <recommendedName>
        <fullName evidence="2">histidine kinase</fullName>
        <ecNumber evidence="2">2.7.13.3</ecNumber>
    </recommendedName>
</protein>
<dbReference type="Proteomes" id="UP000198575">
    <property type="component" value="Unassembled WGS sequence"/>
</dbReference>
<comment type="catalytic activity">
    <reaction evidence="1">
        <text>ATP + protein L-histidine = ADP + protein N-phospho-L-histidine.</text>
        <dbReference type="EC" id="2.7.13.3"/>
    </reaction>
</comment>
<dbReference type="AlphaFoldDB" id="A0A1I4YRZ6"/>
<keyword evidence="5" id="KW-0418">Kinase</keyword>
<evidence type="ECO:0000256" key="2">
    <source>
        <dbReference type="ARBA" id="ARBA00012438"/>
    </source>
</evidence>
<dbReference type="Pfam" id="PF06580">
    <property type="entry name" value="His_kinase"/>
    <property type="match status" value="1"/>
</dbReference>
<dbReference type="RefSeq" id="WP_092408698.1">
    <property type="nucleotide sequence ID" value="NZ_FOVF01000019.1"/>
</dbReference>
<dbReference type="OrthoDB" id="2514702at2"/>
<keyword evidence="6" id="KW-1185">Reference proteome</keyword>
<dbReference type="Gene3D" id="3.30.565.10">
    <property type="entry name" value="Histidine kinase-like ATPase, C-terminal domain"/>
    <property type="match status" value="1"/>
</dbReference>
<reference evidence="5 6" key="1">
    <citation type="submission" date="2016-10" db="EMBL/GenBank/DDBJ databases">
        <authorList>
            <person name="de Groot N.N."/>
        </authorList>
    </citation>
    <scope>NUCLEOTIDE SEQUENCE [LARGE SCALE GENOMIC DNA]</scope>
    <source>
        <strain evidence="5 6">CGMCC 1.7659</strain>
    </source>
</reference>
<keyword evidence="3" id="KW-0812">Transmembrane</keyword>
<evidence type="ECO:0000259" key="4">
    <source>
        <dbReference type="SMART" id="SM00387"/>
    </source>
</evidence>
<keyword evidence="3" id="KW-1133">Transmembrane helix</keyword>
<dbReference type="EC" id="2.7.13.3" evidence="2"/>
<dbReference type="STRING" id="578942.SAMN05216289_11968"/>
<feature type="domain" description="Histidine kinase/HSP90-like ATPase" evidence="4">
    <location>
        <begin position="247"/>
        <end position="346"/>
    </location>
</feature>
<evidence type="ECO:0000256" key="3">
    <source>
        <dbReference type="SAM" id="Phobius"/>
    </source>
</evidence>
<dbReference type="SUPFAM" id="SSF55874">
    <property type="entry name" value="ATPase domain of HSP90 chaperone/DNA topoisomerase II/histidine kinase"/>
    <property type="match status" value="1"/>
</dbReference>
<dbReference type="InterPro" id="IPR003594">
    <property type="entry name" value="HATPase_dom"/>
</dbReference>
<proteinExistence type="predicted"/>
<dbReference type="Pfam" id="PF02518">
    <property type="entry name" value="HATPase_c"/>
    <property type="match status" value="1"/>
</dbReference>
<evidence type="ECO:0000313" key="5">
    <source>
        <dbReference type="EMBL" id="SFN40805.1"/>
    </source>
</evidence>
<dbReference type="InterPro" id="IPR010559">
    <property type="entry name" value="Sig_transdc_His_kin_internal"/>
</dbReference>
<dbReference type="PANTHER" id="PTHR34220:SF7">
    <property type="entry name" value="SENSOR HISTIDINE KINASE YPDA"/>
    <property type="match status" value="1"/>
</dbReference>